<dbReference type="InterPro" id="IPR022790">
    <property type="entry name" value="GH26_dom"/>
</dbReference>
<dbReference type="Gene3D" id="3.20.20.80">
    <property type="entry name" value="Glycosidases"/>
    <property type="match status" value="1"/>
</dbReference>
<dbReference type="Proteomes" id="UP000256405">
    <property type="component" value="Unassembled WGS sequence"/>
</dbReference>
<dbReference type="InterPro" id="IPR017853">
    <property type="entry name" value="GH"/>
</dbReference>
<evidence type="ECO:0000256" key="1">
    <source>
        <dbReference type="ARBA" id="ARBA00022801"/>
    </source>
</evidence>
<proteinExistence type="inferred from homology"/>
<accession>A0A3E0DA81</accession>
<keyword evidence="6" id="KW-1185">Reference proteome</keyword>
<comment type="similarity">
    <text evidence="3">Belongs to the glycosyl hydrolase 26 family.</text>
</comment>
<reference evidence="5 6" key="1">
    <citation type="submission" date="2018-08" db="EMBL/GenBank/DDBJ databases">
        <title>Genomic Encyclopedia of Archaeal and Bacterial Type Strains, Phase II (KMG-II): from individual species to whole genera.</title>
        <authorList>
            <person name="Goeker M."/>
        </authorList>
    </citation>
    <scope>NUCLEOTIDE SEQUENCE [LARGE SCALE GENOMIC DNA]</scope>
    <source>
        <strain evidence="5 6">DSM 15986</strain>
    </source>
</reference>
<dbReference type="SUPFAM" id="SSF51445">
    <property type="entry name" value="(Trans)glycosidases"/>
    <property type="match status" value="1"/>
</dbReference>
<dbReference type="PROSITE" id="PS51764">
    <property type="entry name" value="GH26"/>
    <property type="match status" value="1"/>
</dbReference>
<evidence type="ECO:0000256" key="3">
    <source>
        <dbReference type="PROSITE-ProRule" id="PRU01100"/>
    </source>
</evidence>
<protein>
    <recommendedName>
        <fullName evidence="4">GH26 domain-containing protein</fullName>
    </recommendedName>
</protein>
<dbReference type="AlphaFoldDB" id="A0A3E0DA81"/>
<comment type="caution">
    <text evidence="3">Lacks conserved residue(s) required for the propagation of feature annotation.</text>
</comment>
<dbReference type="GO" id="GO:0004553">
    <property type="term" value="F:hydrolase activity, hydrolyzing O-glycosyl compounds"/>
    <property type="evidence" value="ECO:0007669"/>
    <property type="project" value="InterPro"/>
</dbReference>
<feature type="domain" description="GH26" evidence="4">
    <location>
        <begin position="1"/>
        <end position="89"/>
    </location>
</feature>
<evidence type="ECO:0000313" key="6">
    <source>
        <dbReference type="Proteomes" id="UP000256405"/>
    </source>
</evidence>
<organism evidence="5 6">
    <name type="scientific">Algoriphagus antarcticus</name>
    <dbReference type="NCBI Taxonomy" id="238540"/>
    <lineage>
        <taxon>Bacteria</taxon>
        <taxon>Pseudomonadati</taxon>
        <taxon>Bacteroidota</taxon>
        <taxon>Cytophagia</taxon>
        <taxon>Cytophagales</taxon>
        <taxon>Cyclobacteriaceae</taxon>
        <taxon>Algoriphagus</taxon>
    </lineage>
</organism>
<evidence type="ECO:0000256" key="2">
    <source>
        <dbReference type="ARBA" id="ARBA00023295"/>
    </source>
</evidence>
<name>A0A3E0DA81_9BACT</name>
<gene>
    <name evidence="5" type="ORF">C8N25_13017</name>
</gene>
<keyword evidence="1" id="KW-0378">Hydrolase</keyword>
<keyword evidence="2" id="KW-0326">Glycosidase</keyword>
<sequence>MVGMDNYSDTGRDGYDLEAATRKLKIVSDYARKHKKLAAFTETGLESFPNEKWWKETKLSNGTGLTKRKISFYKIQNALQIMVQKRLRN</sequence>
<evidence type="ECO:0000313" key="5">
    <source>
        <dbReference type="EMBL" id="REG79580.1"/>
    </source>
</evidence>
<evidence type="ECO:0000259" key="4">
    <source>
        <dbReference type="PROSITE" id="PS51764"/>
    </source>
</evidence>
<dbReference type="EMBL" id="QUNF01000030">
    <property type="protein sequence ID" value="REG79580.1"/>
    <property type="molecule type" value="Genomic_DNA"/>
</dbReference>
<comment type="caution">
    <text evidence="5">The sequence shown here is derived from an EMBL/GenBank/DDBJ whole genome shotgun (WGS) entry which is preliminary data.</text>
</comment>